<dbReference type="PROSITE" id="PS50088">
    <property type="entry name" value="ANK_REPEAT"/>
    <property type="match status" value="9"/>
</dbReference>
<evidence type="ECO:0000259" key="5">
    <source>
        <dbReference type="Pfam" id="PF24883"/>
    </source>
</evidence>
<accession>A0AAD6GBY6</accession>
<dbReference type="Proteomes" id="UP001220324">
    <property type="component" value="Unassembled WGS sequence"/>
</dbReference>
<comment type="caution">
    <text evidence="6">The sequence shown here is derived from an EMBL/GenBank/DDBJ whole genome shotgun (WGS) entry which is preliminary data.</text>
</comment>
<feature type="repeat" description="ANK" evidence="3">
    <location>
        <begin position="1907"/>
        <end position="1941"/>
    </location>
</feature>
<feature type="repeat" description="ANK" evidence="3">
    <location>
        <begin position="530"/>
        <end position="554"/>
    </location>
</feature>
<name>A0AAD6GBY6_9EURO</name>
<dbReference type="Gene3D" id="1.25.40.20">
    <property type="entry name" value="Ankyrin repeat-containing domain"/>
    <property type="match status" value="9"/>
</dbReference>
<dbReference type="Pfam" id="PF24883">
    <property type="entry name" value="NPHP3_N"/>
    <property type="match status" value="1"/>
</dbReference>
<dbReference type="EMBL" id="JAQIZZ010000008">
    <property type="protein sequence ID" value="KAJ5525964.1"/>
    <property type="molecule type" value="Genomic_DNA"/>
</dbReference>
<feature type="repeat" description="ANK" evidence="3">
    <location>
        <begin position="596"/>
        <end position="628"/>
    </location>
</feature>
<feature type="repeat" description="ANK" evidence="3">
    <location>
        <begin position="1874"/>
        <end position="1906"/>
    </location>
</feature>
<dbReference type="SUPFAM" id="SSF52540">
    <property type="entry name" value="P-loop containing nucleoside triphosphate hydrolases"/>
    <property type="match status" value="1"/>
</dbReference>
<feature type="domain" description="Nephrocystin 3-like N-terminal" evidence="5">
    <location>
        <begin position="67"/>
        <end position="228"/>
    </location>
</feature>
<dbReference type="InterPro" id="IPR002110">
    <property type="entry name" value="Ankyrin_rpt"/>
</dbReference>
<feature type="region of interest" description="Disordered" evidence="4">
    <location>
        <begin position="1271"/>
        <end position="1295"/>
    </location>
</feature>
<dbReference type="Gene3D" id="3.40.50.300">
    <property type="entry name" value="P-loop containing nucleotide triphosphate hydrolases"/>
    <property type="match status" value="1"/>
</dbReference>
<evidence type="ECO:0000256" key="3">
    <source>
        <dbReference type="PROSITE-ProRule" id="PRU00023"/>
    </source>
</evidence>
<evidence type="ECO:0000256" key="4">
    <source>
        <dbReference type="SAM" id="MobiDB-lite"/>
    </source>
</evidence>
<organism evidence="6 7">
    <name type="scientific">Penicillium frequentans</name>
    <dbReference type="NCBI Taxonomy" id="3151616"/>
    <lineage>
        <taxon>Eukaryota</taxon>
        <taxon>Fungi</taxon>
        <taxon>Dikarya</taxon>
        <taxon>Ascomycota</taxon>
        <taxon>Pezizomycotina</taxon>
        <taxon>Eurotiomycetes</taxon>
        <taxon>Eurotiomycetidae</taxon>
        <taxon>Eurotiales</taxon>
        <taxon>Aspergillaceae</taxon>
        <taxon>Penicillium</taxon>
    </lineage>
</organism>
<dbReference type="Pfam" id="PF00023">
    <property type="entry name" value="Ank"/>
    <property type="match status" value="3"/>
</dbReference>
<dbReference type="InterPro" id="IPR036770">
    <property type="entry name" value="Ankyrin_rpt-contain_sf"/>
</dbReference>
<evidence type="ECO:0000313" key="7">
    <source>
        <dbReference type="Proteomes" id="UP001220324"/>
    </source>
</evidence>
<feature type="compositionally biased region" description="Polar residues" evidence="4">
    <location>
        <begin position="1284"/>
        <end position="1295"/>
    </location>
</feature>
<keyword evidence="2 3" id="KW-0040">ANK repeat</keyword>
<dbReference type="PROSITE" id="PS50297">
    <property type="entry name" value="ANK_REP_REGION"/>
    <property type="match status" value="9"/>
</dbReference>
<dbReference type="SUPFAM" id="SSF48403">
    <property type="entry name" value="Ankyrin repeat"/>
    <property type="match status" value="5"/>
</dbReference>
<feature type="repeat" description="ANK" evidence="3">
    <location>
        <begin position="899"/>
        <end position="932"/>
    </location>
</feature>
<dbReference type="InterPro" id="IPR027417">
    <property type="entry name" value="P-loop_NTPase"/>
</dbReference>
<reference evidence="6 7" key="1">
    <citation type="journal article" date="2023" name="IMA Fungus">
        <title>Comparative genomic study of the Penicillium genus elucidates a diverse pangenome and 15 lateral gene transfer events.</title>
        <authorList>
            <person name="Petersen C."/>
            <person name="Sorensen T."/>
            <person name="Nielsen M.R."/>
            <person name="Sondergaard T.E."/>
            <person name="Sorensen J.L."/>
            <person name="Fitzpatrick D.A."/>
            <person name="Frisvad J.C."/>
            <person name="Nielsen K.L."/>
        </authorList>
    </citation>
    <scope>NUCLEOTIDE SEQUENCE [LARGE SCALE GENOMIC DNA]</scope>
    <source>
        <strain evidence="6 7">IBT 35679</strain>
    </source>
</reference>
<feature type="repeat" description="ANK" evidence="3">
    <location>
        <begin position="933"/>
        <end position="965"/>
    </location>
</feature>
<protein>
    <submittedName>
        <fullName evidence="6">Ankyrin 2-3/unc44</fullName>
    </submittedName>
</protein>
<evidence type="ECO:0000256" key="1">
    <source>
        <dbReference type="ARBA" id="ARBA00022737"/>
    </source>
</evidence>
<feature type="repeat" description="ANK" evidence="3">
    <location>
        <begin position="1199"/>
        <end position="1231"/>
    </location>
</feature>
<evidence type="ECO:0000313" key="6">
    <source>
        <dbReference type="EMBL" id="KAJ5525964.1"/>
    </source>
</evidence>
<feature type="repeat" description="ANK" evidence="3">
    <location>
        <begin position="1047"/>
        <end position="1083"/>
    </location>
</feature>
<sequence length="2068" mass="229357">MSTMSLSDSDESDTVVIGPEDIRDYNSDNILPLPAKKLSDIEKWLQPTPYDLERSEFCRHRASYLAGTGSWLKSTELYQQWHSPASDNYGLLWIKGIPGSGKSVMAASIINQLRKEDVPVIYFFFRQIIDANHKPIAALRDWICQVLQYSPLIQVKLEKYLDTGKSLESLSLSDLWKDLRLALGSIPRAYCIVDALDEMDRGNEEFLHALVELGQWRPSNLKVLMTSRPIPSLEASLRGFSIPQVRLEERLVDLDIASYVQYKLRNSSISKENWSIIEEAVPGRANGLFLYAKLAMDAFLEPGADTHEVLKTLPMDLNSTYDDLLRENLKRSNVPAEIQLLILQFVTHATRPLRLLDIAEMMTTIRTSDQPRNLKETKELVRAACGPLVEILPDETVSVIHHSFTEFLKGFTRSKFSKVSEYLVLQPGPTNHHLAVACLDYLQSGCLEILWERKHMVHTSWKEEQAKKSEVRLQYPFLEYASKNWYTHILRAAEAGSNISSFHPVLDNLFSDSRRCKLWLHLAWPGIRIKSMSPLHIAAKTGLAQYAKYILETGNILVSNKDFASDCMELAAFHGHANVVQVLIDHGVNPNIEIYEGLKPLHRAGEYNHADLVKVLLNAGVDPLTAKDTSRVSRSNYWKGHTALMYACHGGHIEAVAEFLPFIQNREHLHRALHWAAEKGQGDVVNLILQQPDVDVNAILRESTALFKACRSVDLKTIQVLVNAGANPNIFGLDSGSEIAPRGLGMMGSATTLPRRMVRNGKLTPLHVLIVSPIGPTKASPQCATVLLNAGADLHLRTPQGSTALHLACEFNISFVKPLLEAGADPTAKNDAGETPIHNKGIANRESLDLLLASGKVDINKPRSTDGKTPLLCHIALFGCKEVLQFLAYKPDVNAKDLDGNSALHLLLHSQVNNDVLGALLSAGADPNARNKRGNTPLHEIHAGAKIATVEKLVHAGADLESRNNKGESVLFAQFGLSSHRRYTSDLVSIFINQGARVDCRDNQGRTLWHRGIDQKSGTRRLKSSDHIGNLDLLKKVGLDPLMADYEGNTPLHQAAIDRGIKEKLKVVKSLINMGMDVNQANGQGRTVLHVLCSFNDDDSSDGPRNQAIPYVLKLCSSPSPSDIQGIQPIHLAATISENLVHMLLNAGADLLASTHERMSVLHLAARSRQSGIVGMVLSQIFKLKNMARIQFVNQTDTDQRTALHYACRSGQLESVKSLLEAGADPNALDRNGMSPFALSAEFEEEAKLWEHHPLMTGLNAAGLTVMDRSRPFNDPPEVKAPSQKYSAHSGPSSVITEHHTTGVGDIMDLLIENGAILDSTSHALQDVWLKAVEGGQGYTVSCLESRLGCFPEPKNVTNPSDLHFKILMVHDGYDAAKEALREEIKHKEGQGWPKDQVSSALAEALKTILASRYYDIFEEIAASRSCLSLHQKCGDTALNTLANGGFSDILARVCTPEIARKLDETGNYRRQDAEKEGRITRSFSPLIISACTRRLPNMRVLKLIVEDFGVSLNARSIKYTLGIYPESRTTGALHYLACGHFWWQVDKALPYLITKGANLEALDDHRRTPLHIALESKKPFAKEAVRILIEAGANVNAAQDDGVTCLSKAKMDIDLVKLLVTHGAEVDTAAIITALEASNIEILEILLSRCDYANLRHVGRMKLGLDDPAMADPIVPLLLYASTFDFHDHEAASLERKQHIVESLLRHGADPFATCSWVSKLSISRGSRFRPHFPFAKKITKSLPKQGSTVIHEVVRGGHIVEPFLQIQSLDLERRDGNGSTLLLAASENIDRPDYSMRRKPKDADIRAKSVFRKLIDLGADVMAQDNDGKTILHHIVGRERSGLRWNLDDAFSETFTSILSNNPSLVHKVDQAGETALHHAMRADSHTYATILLDYGADPLKPDSKGDTGLHHIARSSHWDTSLMQRLMDYGLDINARNNCGETPLFKYLEFNTHIRYRSKSANPSPIPNVGIEQLDDPRLKQFLENGADIFICDKNGSSLLHLLASRGVEGRGNHPLVDLIKRFQYLMKLGLDPMAEDGMQRTSLDVAAACENEYILKLFKRNPME</sequence>
<dbReference type="SMART" id="SM00248">
    <property type="entry name" value="ANK"/>
    <property type="match status" value="22"/>
</dbReference>
<proteinExistence type="predicted"/>
<keyword evidence="7" id="KW-1185">Reference proteome</keyword>
<evidence type="ECO:0000256" key="2">
    <source>
        <dbReference type="ARBA" id="ARBA00023043"/>
    </source>
</evidence>
<keyword evidence="1" id="KW-0677">Repeat</keyword>
<feature type="repeat" description="ANK" evidence="3">
    <location>
        <begin position="1566"/>
        <end position="1601"/>
    </location>
</feature>
<gene>
    <name evidence="6" type="ORF">N7494_012614</name>
</gene>
<dbReference type="PANTHER" id="PTHR24126">
    <property type="entry name" value="ANKYRIN REPEAT, PH AND SEC7 DOMAIN CONTAINING PROTEIN SECG-RELATED"/>
    <property type="match status" value="1"/>
</dbReference>
<dbReference type="InterPro" id="IPR056884">
    <property type="entry name" value="NPHP3-like_N"/>
</dbReference>
<dbReference type="Pfam" id="PF12796">
    <property type="entry name" value="Ank_2"/>
    <property type="match status" value="4"/>
</dbReference>